<dbReference type="AlphaFoldDB" id="A0A9D1PPR1"/>
<proteinExistence type="predicted"/>
<dbReference type="GO" id="GO:0004848">
    <property type="term" value="F:ureidoglycolate hydrolase activity"/>
    <property type="evidence" value="ECO:0007669"/>
    <property type="project" value="InterPro"/>
</dbReference>
<dbReference type="SUPFAM" id="SSF51182">
    <property type="entry name" value="RmlC-like cupins"/>
    <property type="match status" value="1"/>
</dbReference>
<organism evidence="1 2">
    <name type="scientific">Candidatus Monoglobus merdigallinarum</name>
    <dbReference type="NCBI Taxonomy" id="2838698"/>
    <lineage>
        <taxon>Bacteria</taxon>
        <taxon>Bacillati</taxon>
        <taxon>Bacillota</taxon>
        <taxon>Clostridia</taxon>
        <taxon>Monoglobales</taxon>
        <taxon>Monoglobaceae</taxon>
        <taxon>Monoglobus</taxon>
    </lineage>
</organism>
<reference evidence="1" key="1">
    <citation type="journal article" date="2021" name="PeerJ">
        <title>Extensive microbial diversity within the chicken gut microbiome revealed by metagenomics and culture.</title>
        <authorList>
            <person name="Gilroy R."/>
            <person name="Ravi A."/>
            <person name="Getino M."/>
            <person name="Pursley I."/>
            <person name="Horton D.L."/>
            <person name="Alikhan N.F."/>
            <person name="Baker D."/>
            <person name="Gharbi K."/>
            <person name="Hall N."/>
            <person name="Watson M."/>
            <person name="Adriaenssens E.M."/>
            <person name="Foster-Nyarko E."/>
            <person name="Jarju S."/>
            <person name="Secka A."/>
            <person name="Antonio M."/>
            <person name="Oren A."/>
            <person name="Chaudhuri R.R."/>
            <person name="La Ragione R."/>
            <person name="Hildebrand F."/>
            <person name="Pallen M.J."/>
        </authorList>
    </citation>
    <scope>NUCLEOTIDE SEQUENCE</scope>
    <source>
        <strain evidence="1">5790</strain>
    </source>
</reference>
<dbReference type="InterPro" id="IPR024060">
    <property type="entry name" value="Ureidoglycolate_lyase_dom_sf"/>
</dbReference>
<dbReference type="Gene3D" id="2.60.120.480">
    <property type="entry name" value="Ureidoglycolate hydrolase"/>
    <property type="match status" value="1"/>
</dbReference>
<dbReference type="EMBL" id="DXIJ01000005">
    <property type="protein sequence ID" value="HIV85243.1"/>
    <property type="molecule type" value="Genomic_DNA"/>
</dbReference>
<dbReference type="InterPro" id="IPR011051">
    <property type="entry name" value="RmlC_Cupin_sf"/>
</dbReference>
<gene>
    <name evidence="1" type="ORF">H9900_00350</name>
</gene>
<accession>A0A9D1PPR1</accession>
<protein>
    <submittedName>
        <fullName evidence="1">DUF4867 family protein</fullName>
    </submittedName>
</protein>
<dbReference type="Pfam" id="PF16161">
    <property type="entry name" value="DUF4867"/>
    <property type="match status" value="1"/>
</dbReference>
<comment type="caution">
    <text evidence="1">The sequence shown here is derived from an EMBL/GenBank/DDBJ whole genome shotgun (WGS) entry which is preliminary data.</text>
</comment>
<dbReference type="InterPro" id="IPR032358">
    <property type="entry name" value="DUF4867"/>
</dbReference>
<reference evidence="1" key="2">
    <citation type="submission" date="2021-04" db="EMBL/GenBank/DDBJ databases">
        <authorList>
            <person name="Gilroy R."/>
        </authorList>
    </citation>
    <scope>NUCLEOTIDE SEQUENCE</scope>
    <source>
        <strain evidence="1">5790</strain>
    </source>
</reference>
<sequence length="213" mass="23138">MSLTIKPITDEAFAKYGRVVEGIDWSGLLETLRASSPAPDSVIYVPSCPELEALPVKQLLSDNVYGGMPVQIGYCNGTNTKLNCLEYHRDSEIDIADDDVVLLLGSQQDAAKGEYDTAKIEAFLCPKGTGVELYATTLHYAPCSAKLGQPFRVVIVLPKGTNEDKPDIEITCSEDERLFARNKWLIAHPEAPEAAQGAVVALTGENIDIKDLI</sequence>
<name>A0A9D1PPR1_9FIRM</name>
<evidence type="ECO:0000313" key="1">
    <source>
        <dbReference type="EMBL" id="HIV85243.1"/>
    </source>
</evidence>
<evidence type="ECO:0000313" key="2">
    <source>
        <dbReference type="Proteomes" id="UP000824162"/>
    </source>
</evidence>
<dbReference type="Proteomes" id="UP000824162">
    <property type="component" value="Unassembled WGS sequence"/>
</dbReference>